<dbReference type="Proteomes" id="UP000054843">
    <property type="component" value="Unassembled WGS sequence"/>
</dbReference>
<sequence>MDGAADKIPLQQFKAALSADGIKAAVLRSRTQIALPRQSKSRHKKSPERRKGSRPLSRTDSQRDHWNNSRRCGCEESAERRKTVELVWTCGRTATSAETVNLSPVMNARLRVLWVVFSATCSWTLGLRYAWQMKNSCGPRRPSKTCAETRDSLETASGDELEVTNACVTEIILGGLVTVQHTVLWIRGLSHKILLGWDFMWYHRCTPEPTAGCLRMQQGNISFRKSHAVVPVRAESPQPERMAHS</sequence>
<dbReference type="EMBL" id="JYDO01000250">
    <property type="protein sequence ID" value="KRZ66322.1"/>
    <property type="molecule type" value="Genomic_DNA"/>
</dbReference>
<name>A0A0V1M4M7_9BILA</name>
<feature type="compositionally biased region" description="Basic residues" evidence="1">
    <location>
        <begin position="39"/>
        <end position="53"/>
    </location>
</feature>
<evidence type="ECO:0000313" key="3">
    <source>
        <dbReference type="Proteomes" id="UP000054843"/>
    </source>
</evidence>
<evidence type="ECO:0000313" key="2">
    <source>
        <dbReference type="EMBL" id="KRZ66322.1"/>
    </source>
</evidence>
<accession>A0A0V1M4M7</accession>
<gene>
    <name evidence="2" type="ORF">T10_11187</name>
</gene>
<dbReference type="AlphaFoldDB" id="A0A0V1M4M7"/>
<proteinExistence type="predicted"/>
<evidence type="ECO:0000256" key="1">
    <source>
        <dbReference type="SAM" id="MobiDB-lite"/>
    </source>
</evidence>
<feature type="compositionally biased region" description="Basic and acidic residues" evidence="1">
    <location>
        <begin position="60"/>
        <end position="72"/>
    </location>
</feature>
<protein>
    <submittedName>
        <fullName evidence="2">Uncharacterized protein</fullName>
    </submittedName>
</protein>
<organism evidence="2 3">
    <name type="scientific">Trichinella papuae</name>
    <dbReference type="NCBI Taxonomy" id="268474"/>
    <lineage>
        <taxon>Eukaryota</taxon>
        <taxon>Metazoa</taxon>
        <taxon>Ecdysozoa</taxon>
        <taxon>Nematoda</taxon>
        <taxon>Enoplea</taxon>
        <taxon>Dorylaimia</taxon>
        <taxon>Trichinellida</taxon>
        <taxon>Trichinellidae</taxon>
        <taxon>Trichinella</taxon>
    </lineage>
</organism>
<feature type="region of interest" description="Disordered" evidence="1">
    <location>
        <begin position="32"/>
        <end position="72"/>
    </location>
</feature>
<keyword evidence="3" id="KW-1185">Reference proteome</keyword>
<reference evidence="2 3" key="1">
    <citation type="submission" date="2015-01" db="EMBL/GenBank/DDBJ databases">
        <title>Evolution of Trichinella species and genotypes.</title>
        <authorList>
            <person name="Korhonen P.K."/>
            <person name="Edoardo P."/>
            <person name="Giuseppe L.R."/>
            <person name="Gasser R.B."/>
        </authorList>
    </citation>
    <scope>NUCLEOTIDE SEQUENCE [LARGE SCALE GENOMIC DNA]</scope>
    <source>
        <strain evidence="2">ISS1980</strain>
    </source>
</reference>
<comment type="caution">
    <text evidence="2">The sequence shown here is derived from an EMBL/GenBank/DDBJ whole genome shotgun (WGS) entry which is preliminary data.</text>
</comment>